<dbReference type="Pfam" id="PF23353">
    <property type="entry name" value="BBS2_hp"/>
    <property type="match status" value="1"/>
</dbReference>
<evidence type="ECO:0000259" key="1">
    <source>
        <dbReference type="Pfam" id="PF23353"/>
    </source>
</evidence>
<dbReference type="GO" id="GO:0043005">
    <property type="term" value="C:neuron projection"/>
    <property type="evidence" value="ECO:0007669"/>
    <property type="project" value="TreeGrafter"/>
</dbReference>
<dbReference type="GO" id="GO:0016020">
    <property type="term" value="C:membrane"/>
    <property type="evidence" value="ECO:0007669"/>
    <property type="project" value="TreeGrafter"/>
</dbReference>
<organism evidence="2 3">
    <name type="scientific">Sarcoptes scabiei</name>
    <name type="common">Itch mite</name>
    <name type="synonym">Acarus scabiei</name>
    <dbReference type="NCBI Taxonomy" id="52283"/>
    <lineage>
        <taxon>Eukaryota</taxon>
        <taxon>Metazoa</taxon>
        <taxon>Ecdysozoa</taxon>
        <taxon>Arthropoda</taxon>
        <taxon>Chelicerata</taxon>
        <taxon>Arachnida</taxon>
        <taxon>Acari</taxon>
        <taxon>Acariformes</taxon>
        <taxon>Sarcoptiformes</taxon>
        <taxon>Astigmata</taxon>
        <taxon>Psoroptidia</taxon>
        <taxon>Sarcoptoidea</taxon>
        <taxon>Sarcoptidae</taxon>
        <taxon>Sarcoptinae</taxon>
        <taxon>Sarcoptes</taxon>
    </lineage>
</organism>
<evidence type="ECO:0000313" key="3">
    <source>
        <dbReference type="Proteomes" id="UP000616769"/>
    </source>
</evidence>
<proteinExistence type="predicted"/>
<sequence length="76" mass="9280">MIYQDLFNLNKDIMREYQIRYQNHIDLVDNLKQINLIIQRASNLRIGSFKTTFIKLCRDQIKEKNFSQLFKIINEE</sequence>
<name>A0A132A1M3_SARSC</name>
<dbReference type="InterPro" id="IPR055380">
    <property type="entry name" value="BBS2_hp_dom"/>
</dbReference>
<dbReference type="PANTHER" id="PTHR32465">
    <property type="entry name" value="BARDET-BIEDL SYNDROME 2 PROTEIN"/>
    <property type="match status" value="1"/>
</dbReference>
<evidence type="ECO:0000313" key="2">
    <source>
        <dbReference type="EMBL" id="KPM04834.1"/>
    </source>
</evidence>
<dbReference type="GO" id="GO:0034464">
    <property type="term" value="C:BBSome"/>
    <property type="evidence" value="ECO:0007669"/>
    <property type="project" value="InterPro"/>
</dbReference>
<dbReference type="GO" id="GO:0031514">
    <property type="term" value="C:motile cilium"/>
    <property type="evidence" value="ECO:0007669"/>
    <property type="project" value="TreeGrafter"/>
</dbReference>
<dbReference type="PANTHER" id="PTHR32465:SF0">
    <property type="entry name" value="BARDET-BIEDL SYNDROME 2 PROTEIN"/>
    <property type="match status" value="1"/>
</dbReference>
<protein>
    <recommendedName>
        <fullName evidence="1">BBS2 hairpin domain-containing protein</fullName>
    </recommendedName>
</protein>
<dbReference type="OrthoDB" id="2120021at2759"/>
<comment type="caution">
    <text evidence="2">The sequence shown here is derived from an EMBL/GenBank/DDBJ whole genome shotgun (WGS) entry which is preliminary data.</text>
</comment>
<gene>
    <name evidence="2" type="ORF">QR98_0032880</name>
</gene>
<dbReference type="AlphaFoldDB" id="A0A132A1M3"/>
<dbReference type="VEuPathDB" id="VectorBase:SSCA008937"/>
<dbReference type="Proteomes" id="UP000616769">
    <property type="component" value="Unassembled WGS sequence"/>
</dbReference>
<dbReference type="EMBL" id="JXLN01009982">
    <property type="protein sequence ID" value="KPM04834.1"/>
    <property type="molecule type" value="Genomic_DNA"/>
</dbReference>
<accession>A0A132A1M3</accession>
<feature type="domain" description="BBS2 hairpin" evidence="1">
    <location>
        <begin position="2"/>
        <end position="43"/>
    </location>
</feature>
<reference evidence="2 3" key="1">
    <citation type="journal article" date="2015" name="Parasit. Vectors">
        <title>Draft genome of the scabies mite.</title>
        <authorList>
            <person name="Rider S.D.Jr."/>
            <person name="Morgan M.S."/>
            <person name="Arlian L.G."/>
        </authorList>
    </citation>
    <scope>NUCLEOTIDE SEQUENCE [LARGE SCALE GENOMIC DNA]</scope>
    <source>
        <strain evidence="2">Arlian Lab</strain>
    </source>
</reference>
<dbReference type="GO" id="GO:1905515">
    <property type="term" value="P:non-motile cilium assembly"/>
    <property type="evidence" value="ECO:0007669"/>
    <property type="project" value="InterPro"/>
</dbReference>
<dbReference type="InterPro" id="IPR016616">
    <property type="entry name" value="Bardet-Biedl_syndrome_2_prot"/>
</dbReference>
<dbReference type="GO" id="GO:0036064">
    <property type="term" value="C:ciliary basal body"/>
    <property type="evidence" value="ECO:0007669"/>
    <property type="project" value="TreeGrafter"/>
</dbReference>